<keyword evidence="2" id="KW-1185">Reference proteome</keyword>
<evidence type="ECO:0000313" key="1">
    <source>
        <dbReference type="EnsemblPlants" id="OGLUM12G13120.1"/>
    </source>
</evidence>
<sequence length="131" mass="13692">MAATKWFMVLIQETRAKAEACWLPVLIQQAAGRGSDVAVVLEVCKKAATTTTAVGGRDLDATAASEVCKAADMMHKEVAAPADPIQEGAMEDKAYRPPILIPASTSGDFGGGSQIICRLVSMNAARHTCGT</sequence>
<dbReference type="STRING" id="40148.A0A0E0BSK1"/>
<dbReference type="Gramene" id="OGLUM12G13120.1">
    <property type="protein sequence ID" value="OGLUM12G13120.1"/>
    <property type="gene ID" value="OGLUM12G13120"/>
</dbReference>
<proteinExistence type="predicted"/>
<dbReference type="AlphaFoldDB" id="A0A0E0BSK1"/>
<evidence type="ECO:0000313" key="2">
    <source>
        <dbReference type="Proteomes" id="UP000026961"/>
    </source>
</evidence>
<organism evidence="1">
    <name type="scientific">Oryza glumipatula</name>
    <dbReference type="NCBI Taxonomy" id="40148"/>
    <lineage>
        <taxon>Eukaryota</taxon>
        <taxon>Viridiplantae</taxon>
        <taxon>Streptophyta</taxon>
        <taxon>Embryophyta</taxon>
        <taxon>Tracheophyta</taxon>
        <taxon>Spermatophyta</taxon>
        <taxon>Magnoliopsida</taxon>
        <taxon>Liliopsida</taxon>
        <taxon>Poales</taxon>
        <taxon>Poaceae</taxon>
        <taxon>BOP clade</taxon>
        <taxon>Oryzoideae</taxon>
        <taxon>Oryzeae</taxon>
        <taxon>Oryzinae</taxon>
        <taxon>Oryza</taxon>
    </lineage>
</organism>
<name>A0A0E0BSK1_9ORYZ</name>
<dbReference type="EnsemblPlants" id="OGLUM12G13120.1">
    <property type="protein sequence ID" value="OGLUM12G13120.1"/>
    <property type="gene ID" value="OGLUM12G13120"/>
</dbReference>
<reference evidence="1" key="2">
    <citation type="submission" date="2018-05" db="EMBL/GenBank/DDBJ databases">
        <title>OgluRS3 (Oryza glumaepatula Reference Sequence Version 3).</title>
        <authorList>
            <person name="Zhang J."/>
            <person name="Kudrna D."/>
            <person name="Lee S."/>
            <person name="Talag J."/>
            <person name="Welchert J."/>
            <person name="Wing R.A."/>
        </authorList>
    </citation>
    <scope>NUCLEOTIDE SEQUENCE [LARGE SCALE GENOMIC DNA]</scope>
</reference>
<reference evidence="1" key="1">
    <citation type="submission" date="2015-04" db="UniProtKB">
        <authorList>
            <consortium name="EnsemblPlants"/>
        </authorList>
    </citation>
    <scope>IDENTIFICATION</scope>
</reference>
<dbReference type="HOGENOM" id="CLU_149624_0_0_1"/>
<accession>A0A0E0BSK1</accession>
<dbReference type="Proteomes" id="UP000026961">
    <property type="component" value="Chromosome 12"/>
</dbReference>
<protein>
    <submittedName>
        <fullName evidence="1">Uncharacterized protein</fullName>
    </submittedName>
</protein>